<name>A0AAV7K562_9METZ</name>
<dbReference type="PANTHER" id="PTHR12911">
    <property type="entry name" value="SAD1/UNC-84-LIKE PROTEIN-RELATED"/>
    <property type="match status" value="1"/>
</dbReference>
<dbReference type="Gene3D" id="2.60.120.260">
    <property type="entry name" value="Galactose-binding domain-like"/>
    <property type="match status" value="1"/>
</dbReference>
<keyword evidence="2" id="KW-0812">Transmembrane</keyword>
<dbReference type="EMBL" id="JAKMXF010000166">
    <property type="protein sequence ID" value="KAI6655854.1"/>
    <property type="molecule type" value="Genomic_DNA"/>
</dbReference>
<dbReference type="PANTHER" id="PTHR12911:SF8">
    <property type="entry name" value="KLAROID PROTEIN-RELATED"/>
    <property type="match status" value="1"/>
</dbReference>
<proteinExistence type="predicted"/>
<protein>
    <submittedName>
        <fullName evidence="3">SUN domain-containing protein 2</fullName>
    </submittedName>
</protein>
<dbReference type="GO" id="GO:0043495">
    <property type="term" value="F:protein-membrane adaptor activity"/>
    <property type="evidence" value="ECO:0007669"/>
    <property type="project" value="TreeGrafter"/>
</dbReference>
<sequence length="411" mass="46048">MNPSTKKRVIKNTRNSPKVPADFDSESEDQNGVHSKINSSRVPISSYKIPRSRVSQKDTSGLWGLDTPSGTDSGICSSDRTVPWSPDQHPSKTKSTLIIPPVLDHGTSTLVEHPVPSSEQQKWKLSVIFHILSFISSCLIMVLLSYYFFVNMTQFRMLLSSLSEEIQTSKVIPVDSPTYSDDYLPTLQKEISDLRKDVLILMSKEQYLSQNLTDVQTLVNSRFDKLNISMESSLASVQYRILNLEITDGSHDNQFVEFGNFLLQYNTSLMELNDRILNLNLMMEKFNSSLVSLSRPDVINTNLIDMAFAQHYRDQIGMYDFALGSAGGRIVDELTSETYSGSEAIRAFGFTLFSLSNSPDVVLEPTVLPDSDPSVSLIVLDCEELIGEEIYKTHFKRLVSATGNQLSVIGR</sequence>
<dbReference type="GO" id="GO:0034993">
    <property type="term" value="C:meiotic nuclear membrane microtubule tethering complex"/>
    <property type="evidence" value="ECO:0007669"/>
    <property type="project" value="TreeGrafter"/>
</dbReference>
<keyword evidence="4" id="KW-1185">Reference proteome</keyword>
<keyword evidence="2" id="KW-0472">Membrane</keyword>
<feature type="region of interest" description="Disordered" evidence="1">
    <location>
        <begin position="1"/>
        <end position="42"/>
    </location>
</feature>
<evidence type="ECO:0000256" key="1">
    <source>
        <dbReference type="SAM" id="MobiDB-lite"/>
    </source>
</evidence>
<reference evidence="3 4" key="1">
    <citation type="journal article" date="2023" name="BMC Biol.">
        <title>The compact genome of the sponge Oopsacas minuta (Hexactinellida) is lacking key metazoan core genes.</title>
        <authorList>
            <person name="Santini S."/>
            <person name="Schenkelaars Q."/>
            <person name="Jourda C."/>
            <person name="Duchesne M."/>
            <person name="Belahbib H."/>
            <person name="Rocher C."/>
            <person name="Selva M."/>
            <person name="Riesgo A."/>
            <person name="Vervoort M."/>
            <person name="Leys S.P."/>
            <person name="Kodjabachian L."/>
            <person name="Le Bivic A."/>
            <person name="Borchiellini C."/>
            <person name="Claverie J.M."/>
            <person name="Renard E."/>
        </authorList>
    </citation>
    <scope>NUCLEOTIDE SEQUENCE [LARGE SCALE GENOMIC DNA]</scope>
    <source>
        <strain evidence="3">SPO-2</strain>
    </source>
</reference>
<organism evidence="3 4">
    <name type="scientific">Oopsacas minuta</name>
    <dbReference type="NCBI Taxonomy" id="111878"/>
    <lineage>
        <taxon>Eukaryota</taxon>
        <taxon>Metazoa</taxon>
        <taxon>Porifera</taxon>
        <taxon>Hexactinellida</taxon>
        <taxon>Hexasterophora</taxon>
        <taxon>Lyssacinosida</taxon>
        <taxon>Leucopsacidae</taxon>
        <taxon>Oopsacas</taxon>
    </lineage>
</organism>
<feature type="compositionally biased region" description="Polar residues" evidence="1">
    <location>
        <begin position="30"/>
        <end position="42"/>
    </location>
</feature>
<comment type="caution">
    <text evidence="3">The sequence shown here is derived from an EMBL/GenBank/DDBJ whole genome shotgun (WGS) entry which is preliminary data.</text>
</comment>
<feature type="transmembrane region" description="Helical" evidence="2">
    <location>
        <begin position="127"/>
        <end position="149"/>
    </location>
</feature>
<evidence type="ECO:0000256" key="2">
    <source>
        <dbReference type="SAM" id="Phobius"/>
    </source>
</evidence>
<evidence type="ECO:0000313" key="4">
    <source>
        <dbReference type="Proteomes" id="UP001165289"/>
    </source>
</evidence>
<keyword evidence="2" id="KW-1133">Transmembrane helix</keyword>
<dbReference type="InterPro" id="IPR045119">
    <property type="entry name" value="SUN1-5"/>
</dbReference>
<gene>
    <name evidence="3" type="ORF">LOD99_1588</name>
</gene>
<dbReference type="AlphaFoldDB" id="A0AAV7K562"/>
<dbReference type="Proteomes" id="UP001165289">
    <property type="component" value="Unassembled WGS sequence"/>
</dbReference>
<accession>A0AAV7K562</accession>
<evidence type="ECO:0000313" key="3">
    <source>
        <dbReference type="EMBL" id="KAI6655854.1"/>
    </source>
</evidence>
<feature type="compositionally biased region" description="Basic residues" evidence="1">
    <location>
        <begin position="1"/>
        <end position="11"/>
    </location>
</feature>